<dbReference type="Pfam" id="PF00144">
    <property type="entry name" value="Beta-lactamase"/>
    <property type="match status" value="1"/>
</dbReference>
<dbReference type="PANTHER" id="PTHR43319:SF7">
    <property type="entry name" value="BETA-LACTAMASE-RELATED DOMAIN-CONTAINING PROTEIN"/>
    <property type="match status" value="1"/>
</dbReference>
<evidence type="ECO:0000313" key="3">
    <source>
        <dbReference type="WBParaSite" id="Hba_15780"/>
    </source>
</evidence>
<sequence>MEEKIPLNRQGSRKVILLRDNARPHVALSTQQTILNLDWEVLPHAPCSPDLPPSHCHLFRSMQNCLEGQRFRDVAEVRKCIDDFIASKLTSFFHEGIRKLPERWQKALPSLCIAVLVDRGYLSYNDKVVDYWPEYGRFGKENTTVEDVLTHKAGLPYLEDHIDLNDVIYFQGVQRKIEKSRPVWAPGSASGYHAVTFGFIIDGIVRRVDCKGRDVNTFFQEEIASPNGLHIDIGVSLHKAYQIARVTTPSLWEFLRDTIRNPKLLASWAIMYARFDGIINRIRSNPSWLIMNYGTFTFGHPGYGGQFIHVDPENELVIAYVSNGLKTGTGELCGTYMRLLKKVYDVIGNK</sequence>
<organism evidence="2 3">
    <name type="scientific">Heterorhabditis bacteriophora</name>
    <name type="common">Entomopathogenic nematode worm</name>
    <dbReference type="NCBI Taxonomy" id="37862"/>
    <lineage>
        <taxon>Eukaryota</taxon>
        <taxon>Metazoa</taxon>
        <taxon>Ecdysozoa</taxon>
        <taxon>Nematoda</taxon>
        <taxon>Chromadorea</taxon>
        <taxon>Rhabditida</taxon>
        <taxon>Rhabditina</taxon>
        <taxon>Rhabditomorpha</taxon>
        <taxon>Strongyloidea</taxon>
        <taxon>Heterorhabditidae</taxon>
        <taxon>Heterorhabditis</taxon>
    </lineage>
</organism>
<dbReference type="InterPro" id="IPR012338">
    <property type="entry name" value="Beta-lactam/transpept-like"/>
</dbReference>
<dbReference type="SUPFAM" id="SSF56601">
    <property type="entry name" value="beta-lactamase/transpeptidase-like"/>
    <property type="match status" value="1"/>
</dbReference>
<name>A0A1I7XDJ9_HETBA</name>
<reference evidence="3" key="1">
    <citation type="submission" date="2016-11" db="UniProtKB">
        <authorList>
            <consortium name="WormBaseParasite"/>
        </authorList>
    </citation>
    <scope>IDENTIFICATION</scope>
</reference>
<dbReference type="WBParaSite" id="Hba_15780">
    <property type="protein sequence ID" value="Hba_15780"/>
    <property type="gene ID" value="Hba_15780"/>
</dbReference>
<dbReference type="InterPro" id="IPR052907">
    <property type="entry name" value="Beta-lactamase/esterase"/>
</dbReference>
<dbReference type="GO" id="GO:0003676">
    <property type="term" value="F:nucleic acid binding"/>
    <property type="evidence" value="ECO:0007669"/>
    <property type="project" value="InterPro"/>
</dbReference>
<dbReference type="PANTHER" id="PTHR43319">
    <property type="entry name" value="BETA-LACTAMASE-RELATED"/>
    <property type="match status" value="1"/>
</dbReference>
<dbReference type="AlphaFoldDB" id="A0A1I7XDJ9"/>
<keyword evidence="2" id="KW-1185">Reference proteome</keyword>
<feature type="domain" description="Beta-lactamase-related" evidence="1">
    <location>
        <begin position="106"/>
        <end position="337"/>
    </location>
</feature>
<dbReference type="InterPro" id="IPR001466">
    <property type="entry name" value="Beta-lactam-related"/>
</dbReference>
<dbReference type="Gene3D" id="3.30.420.10">
    <property type="entry name" value="Ribonuclease H-like superfamily/Ribonuclease H"/>
    <property type="match status" value="1"/>
</dbReference>
<dbReference type="Proteomes" id="UP000095283">
    <property type="component" value="Unplaced"/>
</dbReference>
<evidence type="ECO:0000313" key="2">
    <source>
        <dbReference type="Proteomes" id="UP000095283"/>
    </source>
</evidence>
<accession>A0A1I7XDJ9</accession>
<proteinExistence type="predicted"/>
<dbReference type="Gene3D" id="3.40.710.10">
    <property type="entry name" value="DD-peptidase/beta-lactamase superfamily"/>
    <property type="match status" value="2"/>
</dbReference>
<evidence type="ECO:0000259" key="1">
    <source>
        <dbReference type="Pfam" id="PF00144"/>
    </source>
</evidence>
<dbReference type="InterPro" id="IPR036397">
    <property type="entry name" value="RNaseH_sf"/>
</dbReference>
<protein>
    <submittedName>
        <fullName evidence="3">Beta-lactamase domain-containing protein</fullName>
    </submittedName>
</protein>